<organism evidence="2 3">
    <name type="scientific">Caulobacter vibrioides OR37</name>
    <dbReference type="NCBI Taxonomy" id="1292034"/>
    <lineage>
        <taxon>Bacteria</taxon>
        <taxon>Pseudomonadati</taxon>
        <taxon>Pseudomonadota</taxon>
        <taxon>Alphaproteobacteria</taxon>
        <taxon>Caulobacterales</taxon>
        <taxon>Caulobacteraceae</taxon>
        <taxon>Caulobacter</taxon>
    </lineage>
</organism>
<evidence type="ECO:0000313" key="3">
    <source>
        <dbReference type="Proteomes" id="UP000013063"/>
    </source>
</evidence>
<dbReference type="Proteomes" id="UP000013063">
    <property type="component" value="Unassembled WGS sequence"/>
</dbReference>
<keyword evidence="1" id="KW-1133">Transmembrane helix</keyword>
<gene>
    <name evidence="2" type="ORF">OR37_02847</name>
</gene>
<dbReference type="EMBL" id="APMP01000019">
    <property type="protein sequence ID" value="ENZ81289.1"/>
    <property type="molecule type" value="Genomic_DNA"/>
</dbReference>
<dbReference type="PATRIC" id="fig|1292034.3.peg.2828"/>
<comment type="caution">
    <text evidence="2">The sequence shown here is derived from an EMBL/GenBank/DDBJ whole genome shotgun (WGS) entry which is preliminary data.</text>
</comment>
<keyword evidence="1" id="KW-0812">Transmembrane</keyword>
<proteinExistence type="predicted"/>
<keyword evidence="1" id="KW-0472">Membrane</keyword>
<dbReference type="STRING" id="1292034.OR37_02847"/>
<sequence length="90" mass="9038" precursor="true">MLARSQAIARVLTPAVGATALVSWAIAVGQAVPRLMAGPICSSRTDSWSLAGHCPACFAAVAFTVLFVVLAAATPRVNASAAACAAGQRK</sequence>
<name>R0EGY9_CAUVI</name>
<reference evidence="2 3" key="1">
    <citation type="journal article" date="2013" name="Genome Announc.">
        <title>Draft Genome Sequence for Caulobacter sp. Strain OR37, a Bacterium Tolerant to Heavy Metals.</title>
        <authorList>
            <person name="Utturkar S.M."/>
            <person name="Bollmann A."/>
            <person name="Brzoska R.M."/>
            <person name="Klingeman D.M."/>
            <person name="Epstein S.E."/>
            <person name="Palumbo A.V."/>
            <person name="Brown S.D."/>
        </authorList>
    </citation>
    <scope>NUCLEOTIDE SEQUENCE [LARGE SCALE GENOMIC DNA]</scope>
    <source>
        <strain evidence="2 3">OR37</strain>
    </source>
</reference>
<dbReference type="AlphaFoldDB" id="R0EGY9"/>
<dbReference type="OrthoDB" id="7190203at2"/>
<evidence type="ECO:0000313" key="2">
    <source>
        <dbReference type="EMBL" id="ENZ81289.1"/>
    </source>
</evidence>
<accession>R0EGY9</accession>
<dbReference type="RefSeq" id="WP_004621182.1">
    <property type="nucleotide sequence ID" value="NZ_APMP01000019.1"/>
</dbReference>
<feature type="transmembrane region" description="Helical" evidence="1">
    <location>
        <begin position="7"/>
        <end position="28"/>
    </location>
</feature>
<keyword evidence="3" id="KW-1185">Reference proteome</keyword>
<protein>
    <submittedName>
        <fullName evidence="2">Uncharacterized protein</fullName>
    </submittedName>
</protein>
<feature type="transmembrane region" description="Helical" evidence="1">
    <location>
        <begin position="48"/>
        <end position="73"/>
    </location>
</feature>
<evidence type="ECO:0000256" key="1">
    <source>
        <dbReference type="SAM" id="Phobius"/>
    </source>
</evidence>